<reference evidence="1" key="1">
    <citation type="submission" date="2020-11" db="EMBL/GenBank/DDBJ databases">
        <authorList>
            <consortium name="DOE Joint Genome Institute"/>
            <person name="Ahrendt S."/>
            <person name="Riley R."/>
            <person name="Andreopoulos W."/>
            <person name="Labutti K."/>
            <person name="Pangilinan J."/>
            <person name="Ruiz-Duenas F.J."/>
            <person name="Barrasa J.M."/>
            <person name="Sanchez-Garcia M."/>
            <person name="Camarero S."/>
            <person name="Miyauchi S."/>
            <person name="Serrano A."/>
            <person name="Linde D."/>
            <person name="Babiker R."/>
            <person name="Drula E."/>
            <person name="Ayuso-Fernandez I."/>
            <person name="Pacheco R."/>
            <person name="Padilla G."/>
            <person name="Ferreira P."/>
            <person name="Barriuso J."/>
            <person name="Kellner H."/>
            <person name="Castanera R."/>
            <person name="Alfaro M."/>
            <person name="Ramirez L."/>
            <person name="Pisabarro A.G."/>
            <person name="Kuo A."/>
            <person name="Tritt A."/>
            <person name="Lipzen A."/>
            <person name="He G."/>
            <person name="Yan M."/>
            <person name="Ng V."/>
            <person name="Cullen D."/>
            <person name="Martin F."/>
            <person name="Rosso M.-N."/>
            <person name="Henrissat B."/>
            <person name="Hibbett D."/>
            <person name="Martinez A.T."/>
            <person name="Grigoriev I.V."/>
        </authorList>
    </citation>
    <scope>NUCLEOTIDE SEQUENCE</scope>
    <source>
        <strain evidence="1">CBS 506.95</strain>
    </source>
</reference>
<evidence type="ECO:0000313" key="2">
    <source>
        <dbReference type="Proteomes" id="UP000807306"/>
    </source>
</evidence>
<evidence type="ECO:0000313" key="1">
    <source>
        <dbReference type="EMBL" id="KAF9521606.1"/>
    </source>
</evidence>
<sequence>MFDYPHIILHADRGVFHFLDSESSACPSLPFRQSLSIQTNPLNADSDSNPGRAKPSTIRKFACHRGSRTPLYCFGTHSHREFEKFSSVSGELQHKDLMNNT</sequence>
<dbReference type="Proteomes" id="UP000807306">
    <property type="component" value="Unassembled WGS sequence"/>
</dbReference>
<proteinExistence type="predicted"/>
<dbReference type="AlphaFoldDB" id="A0A9P6E328"/>
<organism evidence="1 2">
    <name type="scientific">Crepidotus variabilis</name>
    <dbReference type="NCBI Taxonomy" id="179855"/>
    <lineage>
        <taxon>Eukaryota</taxon>
        <taxon>Fungi</taxon>
        <taxon>Dikarya</taxon>
        <taxon>Basidiomycota</taxon>
        <taxon>Agaricomycotina</taxon>
        <taxon>Agaricomycetes</taxon>
        <taxon>Agaricomycetidae</taxon>
        <taxon>Agaricales</taxon>
        <taxon>Agaricineae</taxon>
        <taxon>Crepidotaceae</taxon>
        <taxon>Crepidotus</taxon>
    </lineage>
</organism>
<protein>
    <submittedName>
        <fullName evidence="1">Uncharacterized protein</fullName>
    </submittedName>
</protein>
<dbReference type="EMBL" id="MU158016">
    <property type="protein sequence ID" value="KAF9521606.1"/>
    <property type="molecule type" value="Genomic_DNA"/>
</dbReference>
<accession>A0A9P6E328</accession>
<keyword evidence="2" id="KW-1185">Reference proteome</keyword>
<name>A0A9P6E328_9AGAR</name>
<comment type="caution">
    <text evidence="1">The sequence shown here is derived from an EMBL/GenBank/DDBJ whole genome shotgun (WGS) entry which is preliminary data.</text>
</comment>
<gene>
    <name evidence="1" type="ORF">CPB83DRAFT_201995</name>
</gene>